<evidence type="ECO:0000256" key="1">
    <source>
        <dbReference type="SAM" id="MobiDB-lite"/>
    </source>
</evidence>
<feature type="compositionally biased region" description="Acidic residues" evidence="1">
    <location>
        <begin position="28"/>
        <end position="56"/>
    </location>
</feature>
<evidence type="ECO:0008006" key="4">
    <source>
        <dbReference type="Google" id="ProtNLM"/>
    </source>
</evidence>
<comment type="caution">
    <text evidence="2">The sequence shown here is derived from an EMBL/GenBank/DDBJ whole genome shotgun (WGS) entry which is preliminary data.</text>
</comment>
<evidence type="ECO:0000313" key="2">
    <source>
        <dbReference type="EMBL" id="PWG03729.1"/>
    </source>
</evidence>
<dbReference type="RefSeq" id="WP_109271868.1">
    <property type="nucleotide sequence ID" value="NZ_QFFF01000001.1"/>
</dbReference>
<keyword evidence="3" id="KW-1185">Reference proteome</keyword>
<proteinExistence type="predicted"/>
<feature type="region of interest" description="Disordered" evidence="1">
    <location>
        <begin position="21"/>
        <end position="56"/>
    </location>
</feature>
<dbReference type="Pfam" id="PF12616">
    <property type="entry name" value="DUF3775"/>
    <property type="match status" value="1"/>
</dbReference>
<dbReference type="InterPro" id="IPR022254">
    <property type="entry name" value="DUF3775"/>
</dbReference>
<dbReference type="OrthoDB" id="5641374at2"/>
<reference evidence="2 3" key="1">
    <citation type="submission" date="2018-05" db="EMBL/GenBank/DDBJ databases">
        <title>Genome of Sphingosinicella humi QZX222.</title>
        <authorList>
            <person name="Qiao Z."/>
            <person name="Wang G."/>
        </authorList>
    </citation>
    <scope>NUCLEOTIDE SEQUENCE [LARGE SCALE GENOMIC DNA]</scope>
    <source>
        <strain evidence="2 3">QZX222</strain>
    </source>
</reference>
<dbReference type="AlphaFoldDB" id="A0A2U2J5W9"/>
<protein>
    <recommendedName>
        <fullName evidence="4">DUF3775 domain-containing protein</fullName>
    </recommendedName>
</protein>
<name>A0A2U2J5W9_9SPHN</name>
<evidence type="ECO:0000313" key="3">
    <source>
        <dbReference type="Proteomes" id="UP000245916"/>
    </source>
</evidence>
<accession>A0A2U2J5W9</accession>
<sequence>MELLNPIDTLCRLILRARENEAQVPAVDPDEDADNVDDLDDDDESGEALSALEDELNTGVEEEIRAMLDDLADDQLAETLALAWVGRGTYDASEWDDAFQEAMDSVEEDSEAAIDELMDMPLLASHLESGLAAFDFSCEGVGQMD</sequence>
<organism evidence="2 3">
    <name type="scientific">Allosphingosinicella humi</name>
    <dbReference type="NCBI Taxonomy" id="2068657"/>
    <lineage>
        <taxon>Bacteria</taxon>
        <taxon>Pseudomonadati</taxon>
        <taxon>Pseudomonadota</taxon>
        <taxon>Alphaproteobacteria</taxon>
        <taxon>Sphingomonadales</taxon>
        <taxon>Sphingomonadaceae</taxon>
        <taxon>Allosphingosinicella</taxon>
    </lineage>
</organism>
<gene>
    <name evidence="2" type="ORF">DF286_13220</name>
</gene>
<dbReference type="Proteomes" id="UP000245916">
    <property type="component" value="Unassembled WGS sequence"/>
</dbReference>
<dbReference type="EMBL" id="QFFF01000001">
    <property type="protein sequence ID" value="PWG03729.1"/>
    <property type="molecule type" value="Genomic_DNA"/>
</dbReference>